<organism evidence="1 2">
    <name type="scientific">Mycena rosella</name>
    <name type="common">Pink bonnet</name>
    <name type="synonym">Agaricus rosellus</name>
    <dbReference type="NCBI Taxonomy" id="1033263"/>
    <lineage>
        <taxon>Eukaryota</taxon>
        <taxon>Fungi</taxon>
        <taxon>Dikarya</taxon>
        <taxon>Basidiomycota</taxon>
        <taxon>Agaricomycotina</taxon>
        <taxon>Agaricomycetes</taxon>
        <taxon>Agaricomycetidae</taxon>
        <taxon>Agaricales</taxon>
        <taxon>Marasmiineae</taxon>
        <taxon>Mycenaceae</taxon>
        <taxon>Mycena</taxon>
    </lineage>
</organism>
<sequence length="303" mass="34199">MQGNDFGTYGKESHMRLDIYLDSLVKHRRSSSLVPPMPMQRPTCTGIRVRSPTDAHTIFHGVMLGILPMITRRLDTEERRAIVSGCVYVWEERGGPNTEPMGLGIERWTDSIRWGPSRVREEFLFYHERDPDPIDIDLGGYDSDTASPLGYEPSHVFLRENLIKQTYSVFVETTHGRRKWHLIAYFTQDSVDYLRTVEDIPSLACLKVPPIYKSARSAKGTGRTRFADTAFAPYLYGAANNTRPSHPAAYAPAGGYSPPTCVIICGPLRDEILAPLEYLENIPPTRRHPEDEKALMSFVPGLT</sequence>
<evidence type="ECO:0000313" key="1">
    <source>
        <dbReference type="EMBL" id="KAJ7656658.1"/>
    </source>
</evidence>
<dbReference type="Pfam" id="PF09729">
    <property type="entry name" value="Gti1_Pac2"/>
    <property type="match status" value="1"/>
</dbReference>
<dbReference type="EMBL" id="JARKIE010000297">
    <property type="protein sequence ID" value="KAJ7656658.1"/>
    <property type="molecule type" value="Genomic_DNA"/>
</dbReference>
<dbReference type="PANTHER" id="PTHR28027:SF1">
    <property type="entry name" value="CAMP INDEPENDENT REGULATORY PROTEIN (AFU_ORTHOLOGUE AFUA_3G09640)"/>
    <property type="match status" value="1"/>
</dbReference>
<gene>
    <name evidence="1" type="ORF">B0H17DRAFT_359479</name>
</gene>
<dbReference type="Proteomes" id="UP001221757">
    <property type="component" value="Unassembled WGS sequence"/>
</dbReference>
<dbReference type="InterPro" id="IPR018608">
    <property type="entry name" value="Gti1/Pac2"/>
</dbReference>
<dbReference type="PANTHER" id="PTHR28027">
    <property type="entry name" value="TRANSCRIPTIONAL REGULATOR MIT1"/>
    <property type="match status" value="1"/>
</dbReference>
<name>A0AAD7CPH8_MYCRO</name>
<protein>
    <submittedName>
        <fullName evidence="1">Gti1/Pac2 family-domain-containing protein</fullName>
    </submittedName>
</protein>
<proteinExistence type="predicted"/>
<dbReference type="AlphaFoldDB" id="A0AAD7CPH8"/>
<keyword evidence="2" id="KW-1185">Reference proteome</keyword>
<dbReference type="GO" id="GO:0003677">
    <property type="term" value="F:DNA binding"/>
    <property type="evidence" value="ECO:0007669"/>
    <property type="project" value="TreeGrafter"/>
</dbReference>
<reference evidence="1" key="1">
    <citation type="submission" date="2023-03" db="EMBL/GenBank/DDBJ databases">
        <title>Massive genome expansion in bonnet fungi (Mycena s.s.) driven by repeated elements and novel gene families across ecological guilds.</title>
        <authorList>
            <consortium name="Lawrence Berkeley National Laboratory"/>
            <person name="Harder C.B."/>
            <person name="Miyauchi S."/>
            <person name="Viragh M."/>
            <person name="Kuo A."/>
            <person name="Thoen E."/>
            <person name="Andreopoulos B."/>
            <person name="Lu D."/>
            <person name="Skrede I."/>
            <person name="Drula E."/>
            <person name="Henrissat B."/>
            <person name="Morin E."/>
            <person name="Kohler A."/>
            <person name="Barry K."/>
            <person name="LaButti K."/>
            <person name="Morin E."/>
            <person name="Salamov A."/>
            <person name="Lipzen A."/>
            <person name="Mereny Z."/>
            <person name="Hegedus B."/>
            <person name="Baldrian P."/>
            <person name="Stursova M."/>
            <person name="Weitz H."/>
            <person name="Taylor A."/>
            <person name="Grigoriev I.V."/>
            <person name="Nagy L.G."/>
            <person name="Martin F."/>
            <person name="Kauserud H."/>
        </authorList>
    </citation>
    <scope>NUCLEOTIDE SEQUENCE</scope>
    <source>
        <strain evidence="1">CBHHK067</strain>
    </source>
</reference>
<evidence type="ECO:0000313" key="2">
    <source>
        <dbReference type="Proteomes" id="UP001221757"/>
    </source>
</evidence>
<accession>A0AAD7CPH8</accession>
<comment type="caution">
    <text evidence="1">The sequence shown here is derived from an EMBL/GenBank/DDBJ whole genome shotgun (WGS) entry which is preliminary data.</text>
</comment>